<keyword evidence="12" id="KW-1185">Reference proteome</keyword>
<dbReference type="InterPro" id="IPR000172">
    <property type="entry name" value="GMC_OxRdtase_N"/>
</dbReference>
<dbReference type="GO" id="GO:0003978">
    <property type="term" value="F:UDP-glucose 4-epimerase activity"/>
    <property type="evidence" value="ECO:0007669"/>
    <property type="project" value="InterPro"/>
</dbReference>
<dbReference type="InterPro" id="IPR036213">
    <property type="entry name" value="Calpain_III_sf"/>
</dbReference>
<dbReference type="GO" id="GO:0004198">
    <property type="term" value="F:calcium-dependent cysteine-type endopeptidase activity"/>
    <property type="evidence" value="ECO:0007669"/>
    <property type="project" value="InterPro"/>
</dbReference>
<dbReference type="InterPro" id="IPR016040">
    <property type="entry name" value="NAD(P)-bd_dom"/>
</dbReference>
<comment type="caution">
    <text evidence="8">Lacks conserved residue(s) required for the propagation of feature annotation.</text>
</comment>
<reference evidence="11" key="2">
    <citation type="submission" date="2020-05" db="UniProtKB">
        <authorList>
            <consortium name="EnsemblMetazoa"/>
        </authorList>
    </citation>
    <scope>IDENTIFICATION</scope>
    <source>
        <strain evidence="11">WRAIR2</strain>
    </source>
</reference>
<evidence type="ECO:0000256" key="6">
    <source>
        <dbReference type="ARBA" id="ARBA00031827"/>
    </source>
</evidence>
<sequence length="2745" mass="305277">EFTATDKYYTNGGPKLRGWTNGGVQDHQSTLSRPRSAEVITANGNGTLPNGRHMNGVVTRGPGGLHEDLEFPPTPRTLSKKKQIVWMRPHDMCARPQFRIAPPGTPLTARELPEPVGPGDPSLLAALGCLSQLPRLLERVVPPEQTFDTANGYCGMFKFRFWQWGKWIEVRVDDRLPTRGDRPAHMHCAQPDIFWAALLEKAYAKLYGGYTFLKYGTVGRALQDLTGAVVQSVPPSGPLLGGAVPRSTLLIAISGVEKETKRRRSGLLTEHPYCVTGLARVRANSNDSATHGSSSSGGDTSLIRLRSPWIGGEWGGVWCGAWSERSWEWNALNERDRELLSSRSSNDCEFWMSVNEFLTRFVVIWLAHIGPDDWALEPGLHTRAPWRAALAVRQWRAGFNAGGPHKFIETTATNPQFRIRVPPGHPSKAHVVVAVAQKYECYRSRNYEDEEIGFTIYEVPPGMQRVTPQYVSEQMPLDFAPLSNLREIATFFALPAGDFVVMPHAAQHREGRFLLRIFADQHTDVWEVNEENLVIHNIAAEFCDERTIDARILYKLRARYPHEIDSTQLQAILKAHGGNNRGFRGLGGINCGPSLELCRGMLALRDPALGGRLSIEHVPALIGLMRFWKAAFRRCGPSSSGTATLSRGIWASKVSSYCLRGLLWAGGATASNKVLEALVSRFTRNRQITLEGYLLSMARLHLAHERYHSLDAKAKASPLSLEELAFGPVQPFGHKHSGQSGQNSNLTAGNFIDFTQWLGIDYGRPTLRKRYDYVIVGAGPAGSVLATRLTEDPAVSVLLLEAGRPELPLATTIPLGAPNLQSTDYNFAYESEPQTRGCLGLWDRKCSWPHGRGVGGSSIINYMIYTRGNRRDYDAWAAAGNPGWSWDEMLPYHVRAERANIRDFDRNGFHGRNGPLSVEDCPFRSKIATTFIESAQQAGYPYLDYNAGDQIGVSFLQANTLQGRRVTSGNAYLFPVRKRPNLHILTRAWVTKVLINKATNEATGVVFVRDGKRQSVKARREVILSAGAFESAKLLMLSGVGPAEHLRAFGIPVRQSLPVGELLYEHPGVFGPVFLVREPIDENLTLDDSLTLANFVRYLKGRGVLTTNSVESLMYVKSPVAASPDPGLPDVEIMQAFASIDYDTGTGTPRAFRLTNATFDGYFRPIVNTRSFQYLPMLLKPYTRGRLRLKSTNPFHHPRFEYRYFEDDRDIEALVYGVREAIRVTSQEPFRRLGVELYRQQVPGCEQHPFGTHQYWRCHVMTLTATFHHQVATCKMGPPGDPEAVVDHELRVYGLRRLRVVDIGVVPFPPTAHTSAISFAIGEKAADLVRDAARKEDYASREKHRASSVATHVSISLLLATAALLPSSSAFISLSNVTSLVYDAKEINYCRHTILDSYDFVIVGAGPAGCVLANRLTEDPAVSVLLLEIGRGEIPLVTDSPLVGPLLASTGYNFGYETEKQRNGCLGLRGARCSWAHGRGVGGSSIINNVIFTRGNRRDWDGWARAGNAGWSWDDVLPLFKRIETANIRDFGDNGFHGTDGRLSVEDCPFRSDIARAFVKSADEAGYRYLDYNAGDNLGVSFLQAHTRNGRRATGGNSYLRDIVDRPNLHIVTRAWVTQVLIDPDSKEATGVRLLHDHQFYEVDATREVILSAGAFESPKLLMLSGVGPAEHLRQHGIKPLHNLPVGRKVYEHGGVFGPIFIVREPTDGLVSFEQLANVQEFLRFRNGSGPLTSNSVESLLYVKSPFAEDPDPDYPDVEVMQAFTSFAFDSTPGTRNAYYLTERMYNEYFRPLANTRNFMFLPMLLKPRAVGRVELKSSNPFSHPLFRYQYFEDERDVDALVFAIKEVIRISTKEPLRKLGVELYTRKVPGCQYMAFNTIDYWRCHVRHLTATFQHQVATCKMGPSQDPEAVVDNRLRVYGIKRLRVADVGIIPEAPTGHTSAHSFLIGEKAADLIKQDHRLRHFTYIVLGGDHVAESVGRYLYAQDNNKTVLVLKGSRCNDVLEPSEPSQLWLNVSYLFAESAHYLGYEFIDPFLHGSKPGIAFTNQTSTFIPPLQQLYAVDSNLKLLTDARPQRIIYNMGVEVSINFETQYIFATDELIVAGRCAEDYQLLSRASIISEDSLRELLNEIPLEIALKSPIVAPIFSLNAKPPHEHPLPVKQPNCLLATELFIETLSKVGSDQTINTKQGIQPNAKVNVIMHEQAPDLWIGFNPSVTYQEPAAELGDPATILKVLVDTIDICTKLGTSETFQRLGLSLKPHQRPPPAAAYDCPADQTDGAAYPTVGSFAPKMTHLAKDFRLKASRNLRLLPFGLTSPFLEHWWKRIFSPRKTLREYTTRTGILRPELSHRSQLSMDTLLDKLRERLKVIGSLPSRRVRHYLRGNRVTNKASGRSTMSLNILVTGGAGFVGSHTVLELLNAGHAVVCVDNLCNAYGGGAGAKLPESLKRVQEITGASVAFYDVDIRDREQLLSVFKKHKIDCVVHFAALKAVGESCRIPLKYYQNNITGTSILLEVMAEAGVFKIVYSSSATVYGEPQKLPLTESHPTGSCTNPYGKSKYFTEEIMKDLCESDPRWTIVSLRYFNPVGAHKSGRIGEDPNGEPNNLMPYISQVAVGRREYLRVFGSNYDTPDGTGVRDYIHIVDLAEGHVKAIDKLAGGSLSGFCVYNLGTGRGYSVLEVVKAFSTASGREVKYEIVDRRAGDVAESYADVTLAAKELGWTAKRGLDEMCEDTWNWQRNNPNGFAG</sequence>
<evidence type="ECO:0000313" key="12">
    <source>
        <dbReference type="Proteomes" id="UP000075884"/>
    </source>
</evidence>
<name>A0A182MYH8_9DIPT</name>
<dbReference type="SUPFAM" id="SSF51735">
    <property type="entry name" value="NAD(P)-binding Rossmann-fold domains"/>
    <property type="match status" value="1"/>
</dbReference>
<dbReference type="Pfam" id="PF01067">
    <property type="entry name" value="Calpain_III"/>
    <property type="match status" value="1"/>
</dbReference>
<evidence type="ECO:0000256" key="9">
    <source>
        <dbReference type="RuleBase" id="RU003968"/>
    </source>
</evidence>
<dbReference type="SMART" id="SM00720">
    <property type="entry name" value="calpain_III"/>
    <property type="match status" value="1"/>
</dbReference>
<dbReference type="InterPro" id="IPR012132">
    <property type="entry name" value="GMC_OxRdtase"/>
</dbReference>
<dbReference type="InterPro" id="IPR005886">
    <property type="entry name" value="UDP_G4E"/>
</dbReference>
<accession>A0A182MYH8</accession>
<evidence type="ECO:0000259" key="10">
    <source>
        <dbReference type="PROSITE" id="PS50203"/>
    </source>
</evidence>
<dbReference type="EC" id="5.1.3.7" evidence="5"/>
<comment type="catalytic activity">
    <reaction evidence="1">
        <text>UDP-N-acetyl-alpha-D-glucosamine = UDP-N-acetyl-alpha-D-galactosamine</text>
        <dbReference type="Rhea" id="RHEA:20517"/>
        <dbReference type="ChEBI" id="CHEBI:57705"/>
        <dbReference type="ChEBI" id="CHEBI:67138"/>
        <dbReference type="EC" id="5.1.3.7"/>
    </reaction>
</comment>
<dbReference type="GO" id="GO:0003974">
    <property type="term" value="F:UDP-N-acetylglucosamine 4-epimerase activity"/>
    <property type="evidence" value="ECO:0007669"/>
    <property type="project" value="UniProtKB-EC"/>
</dbReference>
<dbReference type="CDD" id="cd05247">
    <property type="entry name" value="UDP_G4E_1_SDR_e"/>
    <property type="match status" value="1"/>
</dbReference>
<feature type="active site" evidence="7">
    <location>
        <position position="271"/>
    </location>
</feature>
<dbReference type="Pfam" id="PF00648">
    <property type="entry name" value="Peptidase_C2"/>
    <property type="match status" value="1"/>
</dbReference>
<comment type="similarity">
    <text evidence="4 9">Belongs to the GMC oxidoreductase family.</text>
</comment>
<dbReference type="STRING" id="7168.A0A182MYH8"/>
<dbReference type="PANTHER" id="PTHR11552">
    <property type="entry name" value="GLUCOSE-METHANOL-CHOLINE GMC OXIDOREDUCTASE"/>
    <property type="match status" value="1"/>
</dbReference>
<dbReference type="Gene3D" id="2.60.120.380">
    <property type="match status" value="1"/>
</dbReference>
<dbReference type="SUPFAM" id="SSF51905">
    <property type="entry name" value="FAD/NAD(P)-binding domain"/>
    <property type="match status" value="2"/>
</dbReference>
<dbReference type="InterPro" id="IPR036188">
    <property type="entry name" value="FAD/NAD-bd_sf"/>
</dbReference>
<evidence type="ECO:0000256" key="2">
    <source>
        <dbReference type="ARBA" id="ARBA00002760"/>
    </source>
</evidence>
<evidence type="ECO:0000256" key="4">
    <source>
        <dbReference type="ARBA" id="ARBA00010790"/>
    </source>
</evidence>
<dbReference type="NCBIfam" id="TIGR01179">
    <property type="entry name" value="galE"/>
    <property type="match status" value="1"/>
</dbReference>
<dbReference type="EnsemblMetazoa" id="ADIR000433-RA">
    <property type="protein sequence ID" value="ADIR000433-PA"/>
    <property type="gene ID" value="ADIR000433"/>
</dbReference>
<dbReference type="PRINTS" id="PR00704">
    <property type="entry name" value="CALPAIN"/>
</dbReference>
<dbReference type="Gene3D" id="3.30.560.10">
    <property type="entry name" value="Glucose Oxidase, domain 3"/>
    <property type="match status" value="2"/>
</dbReference>
<evidence type="ECO:0000256" key="3">
    <source>
        <dbReference type="ARBA" id="ARBA00007623"/>
    </source>
</evidence>
<reference evidence="12" key="1">
    <citation type="submission" date="2013-03" db="EMBL/GenBank/DDBJ databases">
        <title>The Genome Sequence of Anopheles dirus WRAIR2.</title>
        <authorList>
            <consortium name="The Broad Institute Genomics Platform"/>
            <person name="Neafsey D.E."/>
            <person name="Walton C."/>
            <person name="Walker B."/>
            <person name="Young S.K."/>
            <person name="Zeng Q."/>
            <person name="Gargeya S."/>
            <person name="Fitzgerald M."/>
            <person name="Haas B."/>
            <person name="Abouelleil A."/>
            <person name="Allen A.W."/>
            <person name="Alvarado L."/>
            <person name="Arachchi H.M."/>
            <person name="Berlin A.M."/>
            <person name="Chapman S.B."/>
            <person name="Gainer-Dewar J."/>
            <person name="Goldberg J."/>
            <person name="Griggs A."/>
            <person name="Gujja S."/>
            <person name="Hansen M."/>
            <person name="Howarth C."/>
            <person name="Imamovic A."/>
            <person name="Ireland A."/>
            <person name="Larimer J."/>
            <person name="McCowan C."/>
            <person name="Murphy C."/>
            <person name="Pearson M."/>
            <person name="Poon T.W."/>
            <person name="Priest M."/>
            <person name="Roberts A."/>
            <person name="Saif S."/>
            <person name="Shea T."/>
            <person name="Sisk P."/>
            <person name="Sykes S."/>
            <person name="Wortman J."/>
            <person name="Nusbaum C."/>
            <person name="Birren B."/>
        </authorList>
    </citation>
    <scope>NUCLEOTIDE SEQUENCE [LARGE SCALE GENOMIC DNA]</scope>
    <source>
        <strain evidence="12">WRAIR2</strain>
    </source>
</reference>
<dbReference type="GO" id="GO:0016614">
    <property type="term" value="F:oxidoreductase activity, acting on CH-OH group of donors"/>
    <property type="evidence" value="ECO:0007669"/>
    <property type="project" value="InterPro"/>
</dbReference>
<keyword evidence="9" id="KW-0274">FAD</keyword>
<dbReference type="SUPFAM" id="SSF49758">
    <property type="entry name" value="Calpain large subunit, middle domain (domain III)"/>
    <property type="match status" value="1"/>
</dbReference>
<evidence type="ECO:0000256" key="8">
    <source>
        <dbReference type="PROSITE-ProRule" id="PRU00239"/>
    </source>
</evidence>
<dbReference type="GO" id="GO:0006012">
    <property type="term" value="P:galactose metabolic process"/>
    <property type="evidence" value="ECO:0007669"/>
    <property type="project" value="InterPro"/>
</dbReference>
<dbReference type="GO" id="GO:0006508">
    <property type="term" value="P:proteolysis"/>
    <property type="evidence" value="ECO:0007669"/>
    <property type="project" value="InterPro"/>
</dbReference>
<dbReference type="Gene3D" id="3.40.50.720">
    <property type="entry name" value="NAD(P)-binding Rossmann-like Domain"/>
    <property type="match status" value="1"/>
</dbReference>
<dbReference type="InterPro" id="IPR022683">
    <property type="entry name" value="Calpain_III"/>
</dbReference>
<evidence type="ECO:0000256" key="7">
    <source>
        <dbReference type="PIRSR" id="PIRSR622684-1"/>
    </source>
</evidence>
<dbReference type="Gene3D" id="3.90.25.10">
    <property type="entry name" value="UDP-galactose 4-epimerase, domain 1"/>
    <property type="match status" value="1"/>
</dbReference>
<dbReference type="SUPFAM" id="SSF54001">
    <property type="entry name" value="Cysteine proteinases"/>
    <property type="match status" value="1"/>
</dbReference>
<dbReference type="NCBIfam" id="NF007956">
    <property type="entry name" value="PRK10675.1"/>
    <property type="match status" value="1"/>
</dbReference>
<dbReference type="Gene3D" id="3.90.70.10">
    <property type="entry name" value="Cysteine proteinases"/>
    <property type="match status" value="1"/>
</dbReference>
<dbReference type="Pfam" id="PF16363">
    <property type="entry name" value="GDP_Man_Dehyd"/>
    <property type="match status" value="1"/>
</dbReference>
<dbReference type="InterPro" id="IPR022682">
    <property type="entry name" value="Calpain_domain_III"/>
</dbReference>
<dbReference type="Pfam" id="PF05199">
    <property type="entry name" value="GMC_oxred_C"/>
    <property type="match status" value="2"/>
</dbReference>
<dbReference type="InterPro" id="IPR038765">
    <property type="entry name" value="Papain-like_cys_pep_sf"/>
</dbReference>
<protein>
    <recommendedName>
        <fullName evidence="6">UDP-N-acetylglucosamine 4-epimerase</fullName>
        <ecNumber evidence="5">5.1.3.7</ecNumber>
    </recommendedName>
    <alternativeName>
        <fullName evidence="6">UDP-N-acetylglucosamine 4-epimerase</fullName>
    </alternativeName>
</protein>
<dbReference type="CDD" id="cd00044">
    <property type="entry name" value="CysPc"/>
    <property type="match status" value="1"/>
</dbReference>
<dbReference type="Pfam" id="PF00732">
    <property type="entry name" value="GMC_oxred_N"/>
    <property type="match status" value="2"/>
</dbReference>
<dbReference type="InterPro" id="IPR001300">
    <property type="entry name" value="Peptidase_C2_calpain_cat"/>
</dbReference>
<organism evidence="11 12">
    <name type="scientific">Anopheles dirus</name>
    <dbReference type="NCBI Taxonomy" id="7168"/>
    <lineage>
        <taxon>Eukaryota</taxon>
        <taxon>Metazoa</taxon>
        <taxon>Ecdysozoa</taxon>
        <taxon>Arthropoda</taxon>
        <taxon>Hexapoda</taxon>
        <taxon>Insecta</taxon>
        <taxon>Pterygota</taxon>
        <taxon>Neoptera</taxon>
        <taxon>Endopterygota</taxon>
        <taxon>Diptera</taxon>
        <taxon>Nematocera</taxon>
        <taxon>Culicoidea</taxon>
        <taxon>Culicidae</taxon>
        <taxon>Anophelinae</taxon>
        <taxon>Anopheles</taxon>
    </lineage>
</organism>
<dbReference type="PROSITE" id="PS50203">
    <property type="entry name" value="CALPAIN_CAT"/>
    <property type="match status" value="1"/>
</dbReference>
<evidence type="ECO:0000313" key="11">
    <source>
        <dbReference type="EnsemblMetazoa" id="ADIR000433-PA"/>
    </source>
</evidence>
<dbReference type="InterPro" id="IPR036291">
    <property type="entry name" value="NAD(P)-bd_dom_sf"/>
</dbReference>
<dbReference type="PANTHER" id="PTHR11552:SF208">
    <property type="entry name" value="RE36204P-RELATED"/>
    <property type="match status" value="1"/>
</dbReference>
<dbReference type="SUPFAM" id="SSF54373">
    <property type="entry name" value="FAD-linked reductases, C-terminal domain"/>
    <property type="match status" value="2"/>
</dbReference>
<evidence type="ECO:0000256" key="5">
    <source>
        <dbReference type="ARBA" id="ARBA00013175"/>
    </source>
</evidence>
<proteinExistence type="inferred from homology"/>
<dbReference type="Proteomes" id="UP000075884">
    <property type="component" value="Unassembled WGS sequence"/>
</dbReference>
<dbReference type="Gene3D" id="3.50.50.60">
    <property type="entry name" value="FAD/NAD(P)-binding domain"/>
    <property type="match status" value="2"/>
</dbReference>
<feature type="domain" description="Calpain catalytic" evidence="10">
    <location>
        <begin position="65"/>
        <end position="370"/>
    </location>
</feature>
<dbReference type="PROSITE" id="PS00623">
    <property type="entry name" value="GMC_OXRED_1"/>
    <property type="match status" value="2"/>
</dbReference>
<keyword evidence="9" id="KW-0285">Flavoprotein</keyword>
<dbReference type="VEuPathDB" id="VectorBase:ADIR000433"/>
<comment type="similarity">
    <text evidence="3">Belongs to the peptidase C2 family.</text>
</comment>
<dbReference type="InterPro" id="IPR007867">
    <property type="entry name" value="GMC_OxRtase_C"/>
</dbReference>
<dbReference type="InterPro" id="IPR022684">
    <property type="entry name" value="Calpain_cysteine_protease"/>
</dbReference>
<dbReference type="Gene3D" id="1.10.238.10">
    <property type="entry name" value="EF-hand"/>
    <property type="match status" value="1"/>
</dbReference>
<evidence type="ECO:0000256" key="1">
    <source>
        <dbReference type="ARBA" id="ARBA00000014"/>
    </source>
</evidence>
<dbReference type="SMART" id="SM00230">
    <property type="entry name" value="CysPc"/>
    <property type="match status" value="1"/>
</dbReference>
<dbReference type="GO" id="GO:0050660">
    <property type="term" value="F:flavin adenine dinucleotide binding"/>
    <property type="evidence" value="ECO:0007669"/>
    <property type="project" value="InterPro"/>
</dbReference>
<dbReference type="PROSITE" id="PS00624">
    <property type="entry name" value="GMC_OXRED_2"/>
    <property type="match status" value="1"/>
</dbReference>
<comment type="function">
    <text evidence="2">Catalyzes two distinct but analogous reactions: the reversible epimerization of UDP-glucose to UDP-galactose and the reversible epimerization of UDP-N-acetylglucosamine to UDP-N-acetylgalactosamine. The reaction with UDP-Gal plays a critical role in the Leloir pathway of galactose catabolism in which galactose is converted to the glycolytic intermediate glucose 6-phosphate. It contributes to the catabolism of dietary galactose and enables the endogenous biosynthesis of both UDP-Gal and UDP-GalNAc when exogenous sources are limited. Both UDP-sugar interconversions are important in the synthesis of glycoproteins and glycolipids.</text>
</comment>